<dbReference type="InterPro" id="IPR001996">
    <property type="entry name" value="PTS_IIB_1"/>
</dbReference>
<dbReference type="Pfam" id="PF00367">
    <property type="entry name" value="PTS_EIIB"/>
    <property type="match status" value="1"/>
</dbReference>
<evidence type="ECO:0000256" key="11">
    <source>
        <dbReference type="PROSITE-ProRule" id="PRU00421"/>
    </source>
</evidence>
<feature type="domain" description="PTS EIIB type-1" evidence="13">
    <location>
        <begin position="466"/>
        <end position="546"/>
    </location>
</feature>
<dbReference type="InterPro" id="IPR036878">
    <property type="entry name" value="Glu_permease_IIB"/>
</dbReference>
<dbReference type="InterPro" id="IPR003352">
    <property type="entry name" value="PTS_EIIC"/>
</dbReference>
<feature type="transmembrane region" description="Helical" evidence="12">
    <location>
        <begin position="199"/>
        <end position="221"/>
    </location>
</feature>
<dbReference type="Gene3D" id="3.30.1360.60">
    <property type="entry name" value="Glucose permease domain IIB"/>
    <property type="match status" value="1"/>
</dbReference>
<dbReference type="Proteomes" id="UP000261011">
    <property type="component" value="Unassembled WGS sequence"/>
</dbReference>
<dbReference type="NCBIfam" id="TIGR00826">
    <property type="entry name" value="EIIB_glc"/>
    <property type="match status" value="1"/>
</dbReference>
<dbReference type="GO" id="GO:0008982">
    <property type="term" value="F:protein-N(PI)-phosphohistidine-sugar phosphotransferase activity"/>
    <property type="evidence" value="ECO:0007669"/>
    <property type="project" value="InterPro"/>
</dbReference>
<dbReference type="AlphaFoldDB" id="A0A3E2TGK2"/>
<evidence type="ECO:0000256" key="7">
    <source>
        <dbReference type="ARBA" id="ARBA00022692"/>
    </source>
</evidence>
<dbReference type="PANTHER" id="PTHR30009:SF12">
    <property type="entry name" value="PHOSPHOTRANSFERASE IIC COMPONENT GLVC"/>
    <property type="match status" value="1"/>
</dbReference>
<dbReference type="EMBL" id="QVEU01000006">
    <property type="protein sequence ID" value="RGB75338.1"/>
    <property type="molecule type" value="Genomic_DNA"/>
</dbReference>
<evidence type="ECO:0000256" key="8">
    <source>
        <dbReference type="ARBA" id="ARBA00022777"/>
    </source>
</evidence>
<feature type="transmembrane region" description="Helical" evidence="12">
    <location>
        <begin position="306"/>
        <end position="322"/>
    </location>
</feature>
<evidence type="ECO:0000259" key="13">
    <source>
        <dbReference type="PROSITE" id="PS51098"/>
    </source>
</evidence>
<evidence type="ECO:0000256" key="2">
    <source>
        <dbReference type="ARBA" id="ARBA00022448"/>
    </source>
</evidence>
<feature type="transmembrane region" description="Helical" evidence="12">
    <location>
        <begin position="233"/>
        <end position="253"/>
    </location>
</feature>
<evidence type="ECO:0000256" key="10">
    <source>
        <dbReference type="ARBA" id="ARBA00023136"/>
    </source>
</evidence>
<keyword evidence="9 12" id="KW-1133">Transmembrane helix</keyword>
<dbReference type="InterPro" id="IPR010975">
    <property type="entry name" value="PTS_IIBC_a_glc"/>
</dbReference>
<comment type="subcellular location">
    <subcellularLocation>
        <location evidence="1">Cell membrane</location>
        <topology evidence="1">Multi-pass membrane protein</topology>
    </subcellularLocation>
</comment>
<dbReference type="GO" id="GO:0090563">
    <property type="term" value="F:protein-phosphocysteine-sugar phosphotransferase activity"/>
    <property type="evidence" value="ECO:0007669"/>
    <property type="project" value="TreeGrafter"/>
</dbReference>
<keyword evidence="6" id="KW-0598">Phosphotransferase system</keyword>
<feature type="transmembrane region" description="Helical" evidence="12">
    <location>
        <begin position="172"/>
        <end position="193"/>
    </location>
</feature>
<accession>A0A3E2TGK2</accession>
<dbReference type="PROSITE" id="PS51098">
    <property type="entry name" value="PTS_EIIB_TYPE_1"/>
    <property type="match status" value="1"/>
</dbReference>
<feature type="transmembrane region" description="Helical" evidence="12">
    <location>
        <begin position="384"/>
        <end position="406"/>
    </location>
</feature>
<keyword evidence="4" id="KW-0762">Sugar transport</keyword>
<dbReference type="InterPro" id="IPR013013">
    <property type="entry name" value="PTS_EIIC_1"/>
</dbReference>
<dbReference type="InterPro" id="IPR018113">
    <property type="entry name" value="PTrfase_EIIB_Cys"/>
</dbReference>
<feature type="transmembrane region" description="Helical" evidence="12">
    <location>
        <begin position="54"/>
        <end position="79"/>
    </location>
</feature>
<dbReference type="OrthoDB" id="9764327at2"/>
<evidence type="ECO:0000256" key="4">
    <source>
        <dbReference type="ARBA" id="ARBA00022597"/>
    </source>
</evidence>
<evidence type="ECO:0000256" key="12">
    <source>
        <dbReference type="SAM" id="Phobius"/>
    </source>
</evidence>
<dbReference type="InterPro" id="IPR050429">
    <property type="entry name" value="PTS_Glucose_EIICBA"/>
</dbReference>
<proteinExistence type="predicted"/>
<evidence type="ECO:0000259" key="14">
    <source>
        <dbReference type="PROSITE" id="PS51103"/>
    </source>
</evidence>
<gene>
    <name evidence="15" type="ORF">DXA39_07295</name>
</gene>
<sequence>MMEKIQKFGGAMFTPVMLFAVSALLIGFGTLFTTEAIMGPVASEGTIWFGIWDMILSGAWVVFNQLPLLFAIALPIGLAKKQNARASMEAFVIYLVFLNYVSTILKHWGPTFGVDFSQEVGGASGLAIIANIKTLDMGMMGALVISGIAIWIHNRYFDKRLPEALGVFKGSAFVLGVGFVMMIPVAFLAVLIWPKIQHGMASFRSVILNSGTWGVGIFVLLERLLIPFGLHHLLYAPMFYDSLVVPGGIYAYWAQNLPQIAAATGSLKEIAPYAQLTATGWSKIFGCVGVALAFYKTALPENKKKIAGLMIPVALTAVLSGVTEPIEFTFLFIAPQLFVVHAVLASILSMIMNAFGVVGIFSGGVIEMASLNWIPLAANHWKTYVIMLVIGLVAIVVWYFVFTFLIEKFDFKTPGRTADKDSAKLYSKKEYRERNKKETETTSIEASGDKTVVKEKNKKAGADKFKTMADEILIGLGGPDNIKDFTNCVTRLRVNVKDSSLVESDDYFKEIGTYGTAKNGNSVHVIVGMDIQYVADAFGEILEENE</sequence>
<dbReference type="Pfam" id="PF02378">
    <property type="entry name" value="PTS_EIIC"/>
    <property type="match status" value="1"/>
</dbReference>
<keyword evidence="7 12" id="KW-0812">Transmembrane</keyword>
<feature type="transmembrane region" description="Helical" evidence="12">
    <location>
        <begin position="91"/>
        <end position="108"/>
    </location>
</feature>
<keyword evidence="10 12" id="KW-0472">Membrane</keyword>
<evidence type="ECO:0000256" key="6">
    <source>
        <dbReference type="ARBA" id="ARBA00022683"/>
    </source>
</evidence>
<dbReference type="NCBIfam" id="TIGR02005">
    <property type="entry name" value="PTS-IIBC-alpha"/>
    <property type="match status" value="1"/>
</dbReference>
<organism evidence="15 16">
    <name type="scientific">Anaerococcus nagyae</name>
    <dbReference type="NCBI Taxonomy" id="1755241"/>
    <lineage>
        <taxon>Bacteria</taxon>
        <taxon>Bacillati</taxon>
        <taxon>Bacillota</taxon>
        <taxon>Tissierellia</taxon>
        <taxon>Tissierellales</taxon>
        <taxon>Peptoniphilaceae</taxon>
        <taxon>Anaerococcus</taxon>
    </lineage>
</organism>
<feature type="transmembrane region" description="Helical" evidence="12">
    <location>
        <begin position="128"/>
        <end position="152"/>
    </location>
</feature>
<evidence type="ECO:0000256" key="1">
    <source>
        <dbReference type="ARBA" id="ARBA00004651"/>
    </source>
</evidence>
<dbReference type="RefSeq" id="WP_117522058.1">
    <property type="nucleotide sequence ID" value="NZ_QVEU01000006.1"/>
</dbReference>
<evidence type="ECO:0000313" key="15">
    <source>
        <dbReference type="EMBL" id="RGB75338.1"/>
    </source>
</evidence>
<evidence type="ECO:0000313" key="16">
    <source>
        <dbReference type="Proteomes" id="UP000261011"/>
    </source>
</evidence>
<keyword evidence="3" id="KW-1003">Cell membrane</keyword>
<evidence type="ECO:0000256" key="3">
    <source>
        <dbReference type="ARBA" id="ARBA00022475"/>
    </source>
</evidence>
<feature type="domain" description="PTS EIIC type-1" evidence="14">
    <location>
        <begin position="1"/>
        <end position="418"/>
    </location>
</feature>
<keyword evidence="16" id="KW-1185">Reference proteome</keyword>
<name>A0A3E2TGK2_9FIRM</name>
<dbReference type="CDD" id="cd00212">
    <property type="entry name" value="PTS_IIB_glc"/>
    <property type="match status" value="1"/>
</dbReference>
<keyword evidence="2" id="KW-0813">Transport</keyword>
<dbReference type="GO" id="GO:0009401">
    <property type="term" value="P:phosphoenolpyruvate-dependent sugar phosphotransferase system"/>
    <property type="evidence" value="ECO:0007669"/>
    <property type="project" value="UniProtKB-KW"/>
</dbReference>
<dbReference type="PROSITE" id="PS01035">
    <property type="entry name" value="PTS_EIIB_TYPE_1_CYS"/>
    <property type="match status" value="1"/>
</dbReference>
<dbReference type="GO" id="GO:0016301">
    <property type="term" value="F:kinase activity"/>
    <property type="evidence" value="ECO:0007669"/>
    <property type="project" value="UniProtKB-KW"/>
</dbReference>
<feature type="transmembrane region" description="Helical" evidence="12">
    <location>
        <begin position="12"/>
        <end position="34"/>
    </location>
</feature>
<evidence type="ECO:0000256" key="5">
    <source>
        <dbReference type="ARBA" id="ARBA00022679"/>
    </source>
</evidence>
<dbReference type="PROSITE" id="PS51103">
    <property type="entry name" value="PTS_EIIC_TYPE_1"/>
    <property type="match status" value="1"/>
</dbReference>
<dbReference type="SUPFAM" id="SSF55604">
    <property type="entry name" value="Glucose permease domain IIB"/>
    <property type="match status" value="1"/>
</dbReference>
<keyword evidence="8" id="KW-0418">Kinase</keyword>
<feature type="transmembrane region" description="Helical" evidence="12">
    <location>
        <begin position="273"/>
        <end position="294"/>
    </location>
</feature>
<comment type="caution">
    <text evidence="15">The sequence shown here is derived from an EMBL/GenBank/DDBJ whole genome shotgun (WGS) entry which is preliminary data.</text>
</comment>
<dbReference type="GO" id="GO:0005886">
    <property type="term" value="C:plasma membrane"/>
    <property type="evidence" value="ECO:0007669"/>
    <property type="project" value="UniProtKB-SubCell"/>
</dbReference>
<evidence type="ECO:0000256" key="9">
    <source>
        <dbReference type="ARBA" id="ARBA00022989"/>
    </source>
</evidence>
<keyword evidence="5" id="KW-0808">Transferase</keyword>
<feature type="active site" description="Phosphocysteine intermediate; for EIIB activity" evidence="11">
    <location>
        <position position="488"/>
    </location>
</feature>
<dbReference type="PANTHER" id="PTHR30009">
    <property type="entry name" value="CYTOCHROME C-TYPE SYNTHESIS PROTEIN AND PTS TRANSMEMBRANE COMPONENT"/>
    <property type="match status" value="1"/>
</dbReference>
<protein>
    <submittedName>
        <fullName evidence="15">PTS alpha-glucoside transporter subunit IIBC</fullName>
    </submittedName>
</protein>
<reference evidence="15 16" key="1">
    <citation type="submission" date="2018-08" db="EMBL/GenBank/DDBJ databases">
        <title>A genome reference for cultivated species of the human gut microbiota.</title>
        <authorList>
            <person name="Zou Y."/>
            <person name="Xue W."/>
            <person name="Luo G."/>
        </authorList>
    </citation>
    <scope>NUCLEOTIDE SEQUENCE [LARGE SCALE GENOMIC DNA]</scope>
    <source>
        <strain evidence="15 16">OF01-3</strain>
    </source>
</reference>